<gene>
    <name evidence="1" type="ORF">NE686_16535</name>
</gene>
<name>A0ABT1SDZ6_9FIRM</name>
<organism evidence="1 2">
    <name type="scientific">Tissierella carlieri</name>
    <dbReference type="NCBI Taxonomy" id="689904"/>
    <lineage>
        <taxon>Bacteria</taxon>
        <taxon>Bacillati</taxon>
        <taxon>Bacillota</taxon>
        <taxon>Tissierellia</taxon>
        <taxon>Tissierellales</taxon>
        <taxon>Tissierellaceae</taxon>
        <taxon>Tissierella</taxon>
    </lineage>
</organism>
<keyword evidence="2" id="KW-1185">Reference proteome</keyword>
<accession>A0ABT1SDZ6</accession>
<dbReference type="EMBL" id="JANGAC010000015">
    <property type="protein sequence ID" value="MCQ4924713.1"/>
    <property type="molecule type" value="Genomic_DNA"/>
</dbReference>
<dbReference type="Proteomes" id="UP001524478">
    <property type="component" value="Unassembled WGS sequence"/>
</dbReference>
<protein>
    <submittedName>
        <fullName evidence="1">Uncharacterized protein</fullName>
    </submittedName>
</protein>
<sequence>MEINMDMEMMMQYHHDLYRFHSSLANKHYEISQIEMQIADANYQMYMHMMEQMQKQNHRCSNIN</sequence>
<evidence type="ECO:0000313" key="1">
    <source>
        <dbReference type="EMBL" id="MCQ4924713.1"/>
    </source>
</evidence>
<dbReference type="RefSeq" id="WP_216561129.1">
    <property type="nucleotide sequence ID" value="NZ_JAHLOH010000045.1"/>
</dbReference>
<reference evidence="1 2" key="1">
    <citation type="submission" date="2022-06" db="EMBL/GenBank/DDBJ databases">
        <title>Isolation of gut microbiota from human fecal samples.</title>
        <authorList>
            <person name="Pamer E.G."/>
            <person name="Barat B."/>
            <person name="Waligurski E."/>
            <person name="Medina S."/>
            <person name="Paddock L."/>
            <person name="Mostad J."/>
        </authorList>
    </citation>
    <scope>NUCLEOTIDE SEQUENCE [LARGE SCALE GENOMIC DNA]</scope>
    <source>
        <strain evidence="1 2">DFI.7.95</strain>
    </source>
</reference>
<proteinExistence type="predicted"/>
<evidence type="ECO:0000313" key="2">
    <source>
        <dbReference type="Proteomes" id="UP001524478"/>
    </source>
</evidence>
<comment type="caution">
    <text evidence="1">The sequence shown here is derived from an EMBL/GenBank/DDBJ whole genome shotgun (WGS) entry which is preliminary data.</text>
</comment>